<keyword evidence="2" id="KW-1185">Reference proteome</keyword>
<dbReference type="eggNOG" id="COG1349">
    <property type="taxonomic scope" value="Bacteria"/>
</dbReference>
<evidence type="ECO:0000313" key="2">
    <source>
        <dbReference type="Proteomes" id="UP000004947"/>
    </source>
</evidence>
<dbReference type="EMBL" id="ABCK01000005">
    <property type="protein sequence ID" value="EDM28297.1"/>
    <property type="molecule type" value="Genomic_DNA"/>
</dbReference>
<name>A6DIL1_9BACT</name>
<evidence type="ECO:0008006" key="3">
    <source>
        <dbReference type="Google" id="ProtNLM"/>
    </source>
</evidence>
<reference evidence="1 2" key="1">
    <citation type="journal article" date="2010" name="J. Bacteriol.">
        <title>Genome sequence of Lentisphaera araneosa HTCC2155T, the type species of the order Lentisphaerales in the phylum Lentisphaerae.</title>
        <authorList>
            <person name="Thrash J.C."/>
            <person name="Cho J.C."/>
            <person name="Vergin K.L."/>
            <person name="Morris R.M."/>
            <person name="Giovannoni S.J."/>
        </authorList>
    </citation>
    <scope>NUCLEOTIDE SEQUENCE [LARGE SCALE GENOMIC DNA]</scope>
    <source>
        <strain evidence="1 2">HTCC2155</strain>
    </source>
</reference>
<dbReference type="OrthoDB" id="2109768at2"/>
<protein>
    <recommendedName>
        <fullName evidence="3">DUF1670 domain-containing protein</fullName>
    </recommendedName>
</protein>
<dbReference type="STRING" id="313628.LNTAR_10291"/>
<dbReference type="InterPro" id="IPR012872">
    <property type="entry name" value="DUF1670"/>
</dbReference>
<dbReference type="Proteomes" id="UP000004947">
    <property type="component" value="Unassembled WGS sequence"/>
</dbReference>
<accession>A6DIL1</accession>
<gene>
    <name evidence="1" type="ORF">LNTAR_10291</name>
</gene>
<dbReference type="AlphaFoldDB" id="A6DIL1"/>
<evidence type="ECO:0000313" key="1">
    <source>
        <dbReference type="EMBL" id="EDM28297.1"/>
    </source>
</evidence>
<organism evidence="1 2">
    <name type="scientific">Lentisphaera araneosa HTCC2155</name>
    <dbReference type="NCBI Taxonomy" id="313628"/>
    <lineage>
        <taxon>Bacteria</taxon>
        <taxon>Pseudomonadati</taxon>
        <taxon>Lentisphaerota</taxon>
        <taxon>Lentisphaeria</taxon>
        <taxon>Lentisphaerales</taxon>
        <taxon>Lentisphaeraceae</taxon>
        <taxon>Lentisphaera</taxon>
    </lineage>
</organism>
<sequence length="281" mass="31793">MISDTINRKEGSSKRLALRSNTSTLVNVIVEGTSCSRFESEVIADKAVEVFGIGPYSPDAELQPGQMKWKAISALEPAGKPLAACQFKIITLTVHQLEDDQEVYLKYGRSAKRANQIVRMCEECYDQECLLTQEDLACILDCDVKTVRNDIRDYQKKHECLVPTRGNKKDIGPGITHRTKAIEKFIQGECPEDIARNMQHSLRAIERYITSFCRIVHCQSEVSDTLKTSLIVGCSLALTNKCLDLRDQYMKTAAYRERLEEIQTMGTRFWESVDSKKKAGQ</sequence>
<proteinExistence type="predicted"/>
<dbReference type="RefSeq" id="WP_007277742.1">
    <property type="nucleotide sequence ID" value="NZ_ABCK01000005.1"/>
</dbReference>
<dbReference type="Pfam" id="PF07900">
    <property type="entry name" value="DUF1670"/>
    <property type="match status" value="1"/>
</dbReference>
<comment type="caution">
    <text evidence="1">The sequence shown here is derived from an EMBL/GenBank/DDBJ whole genome shotgun (WGS) entry which is preliminary data.</text>
</comment>